<dbReference type="Gene3D" id="3.30.70.1440">
    <property type="entry name" value="Multidrug efflux transporter AcrB pore domain"/>
    <property type="match status" value="1"/>
</dbReference>
<dbReference type="Gene3D" id="1.20.1640.10">
    <property type="entry name" value="Multidrug efflux transporter AcrB transmembrane domain"/>
    <property type="match status" value="2"/>
</dbReference>
<feature type="transmembrane region" description="Helical" evidence="1">
    <location>
        <begin position="891"/>
        <end position="911"/>
    </location>
</feature>
<dbReference type="eggNOG" id="COG0841">
    <property type="taxonomic scope" value="Bacteria"/>
</dbReference>
<comment type="caution">
    <text evidence="2">The sequence shown here is derived from an EMBL/GenBank/DDBJ whole genome shotgun (WGS) entry which is preliminary data.</text>
</comment>
<sequence>MRFNLSAWALQNRQIVVYLMLLLAIVGALSYSNLGQSEDPPFTFKAMVIQTQWPGATAEETSRQVTERIEKKLMETGEYERIVSFSRPGESNVTFMARDSMRSKDIPDLWYQIRKKIGDIRHTLPSGVQGPFFNDEFGTTFGNIYALTGEGFDYAILKDYADRIQLQLQRVKSVGKVELIGLQDEKIWIELSNVKLATLGVPLEAVRQALEAQNAVSAAGFVETLSDRVQLRVSGSFETVEQIRDFPIRVAGRTFRIGDVAEVHRGFNDPPAPRMRFMGEPAIGLAVSMKSGGDILVLGQALEQAFARLQQELPAGMQLRKVSDQPAAVKTGVGEFVKVLIEALVIVLLVSFFSLGVRTGLVVALSIPLVLAMTFAAMSYLDIGLHKISLGALVLALGLMVDDAIIAVEMMAIKMEQGYDRLKAASFAWTSTAFPMLTGTLITAAGFLPIATANSSTGEYTRSIFQVVAISLIASWIAAVMFVPLIGAKLLPDLASKSAHKQGGGGVVHDPYATPFYQRVRRVVAFCVRRRKTVILLTLAIFAAAVVLFRLVPQQFFPASGRLELMVDLKLAEGASLKATEAEVRKLEALLKERAGIDNYVAYVGTGSPRFYLPLDQQLPATSFAQFVVLADSIESRETLRSWLIERMREDFPSLRGRVTRLENGPPVGYPVQFRVTGEHIDVVRGLARQVAARVAQNPHVANVHLDWQEPSKMVRLNVDQDRARALGVTTAELSGFLRRTFIGSSVSRFREDNELIEILLRGTERERLELSMLPSLAIPTESGRSVPLSQVATLEYGFEEGVIWHRNRLPTVTVRADVYGDQQPAALVREIEPTLADIRDQLPGGYLLEVGGTVEDSERGQRSVNAGMPLFVIVVLTLLMAQLKSFSRSAMVFLTAPLGIIGVALFLLLFGQPFGFVAMLGTIALSGMIMRNSVILVDQIEQDIGAGHDRFTAIVDATVRRFRPIVLTALASVLAMIPLSRSIFFGPMAVAIMGGLIVATALTLLFLPALYAAWFRVREDETSTP</sequence>
<feature type="transmembrane region" description="Helical" evidence="1">
    <location>
        <begin position="534"/>
        <end position="552"/>
    </location>
</feature>
<feature type="transmembrane region" description="Helical" evidence="1">
    <location>
        <begin position="966"/>
        <end position="985"/>
    </location>
</feature>
<dbReference type="PANTHER" id="PTHR32063:SF18">
    <property type="entry name" value="CATION EFFLUX SYSTEM PROTEIN"/>
    <property type="match status" value="1"/>
</dbReference>
<evidence type="ECO:0000313" key="2">
    <source>
        <dbReference type="EMBL" id="EWC41646.1"/>
    </source>
</evidence>
<dbReference type="Gene3D" id="3.30.2090.10">
    <property type="entry name" value="Multidrug efflux transporter AcrB TolC docking domain, DN and DC subdomains"/>
    <property type="match status" value="2"/>
</dbReference>
<evidence type="ECO:0000256" key="1">
    <source>
        <dbReference type="SAM" id="Phobius"/>
    </source>
</evidence>
<dbReference type="RefSeq" id="WP_003292888.1">
    <property type="nucleotide sequence ID" value="NZ_KK020675.1"/>
</dbReference>
<organism evidence="2 3">
    <name type="scientific">Stutzerimonas stutzeri KOS6</name>
    <dbReference type="NCBI Taxonomy" id="1218352"/>
    <lineage>
        <taxon>Bacteria</taxon>
        <taxon>Pseudomonadati</taxon>
        <taxon>Pseudomonadota</taxon>
        <taxon>Gammaproteobacteria</taxon>
        <taxon>Pseudomonadales</taxon>
        <taxon>Pseudomonadaceae</taxon>
        <taxon>Stutzerimonas</taxon>
    </lineage>
</organism>
<dbReference type="Proteomes" id="UP000026923">
    <property type="component" value="Unassembled WGS sequence"/>
</dbReference>
<feature type="transmembrane region" description="Helical" evidence="1">
    <location>
        <begin position="463"/>
        <end position="487"/>
    </location>
</feature>
<keyword evidence="1" id="KW-1133">Transmembrane helix</keyword>
<protein>
    <submittedName>
        <fullName evidence="2">Acr/RND family transmembrane transporter</fullName>
    </submittedName>
</protein>
<dbReference type="GO" id="GO:0005886">
    <property type="term" value="C:plasma membrane"/>
    <property type="evidence" value="ECO:0007669"/>
    <property type="project" value="TreeGrafter"/>
</dbReference>
<feature type="transmembrane region" description="Helical" evidence="1">
    <location>
        <begin position="362"/>
        <end position="381"/>
    </location>
</feature>
<dbReference type="AlphaFoldDB" id="A0A061JPJ5"/>
<dbReference type="SUPFAM" id="SSF82714">
    <property type="entry name" value="Multidrug efflux transporter AcrB TolC docking domain, DN and DC subdomains"/>
    <property type="match status" value="2"/>
</dbReference>
<dbReference type="GO" id="GO:0042910">
    <property type="term" value="F:xenobiotic transmembrane transporter activity"/>
    <property type="evidence" value="ECO:0007669"/>
    <property type="project" value="TreeGrafter"/>
</dbReference>
<dbReference type="EMBL" id="AMCZ02000009">
    <property type="protein sequence ID" value="EWC41646.1"/>
    <property type="molecule type" value="Genomic_DNA"/>
</dbReference>
<gene>
    <name evidence="2" type="ORF">B597_009510</name>
</gene>
<accession>A0A061JPJ5</accession>
<dbReference type="InterPro" id="IPR027463">
    <property type="entry name" value="AcrB_DN_DC_subdom"/>
</dbReference>
<name>A0A061JPJ5_STUST</name>
<dbReference type="PANTHER" id="PTHR32063">
    <property type="match status" value="1"/>
</dbReference>
<dbReference type="InterPro" id="IPR001036">
    <property type="entry name" value="Acrflvin-R"/>
</dbReference>
<dbReference type="Pfam" id="PF00873">
    <property type="entry name" value="ACR_tran"/>
    <property type="match status" value="1"/>
</dbReference>
<dbReference type="PRINTS" id="PR00702">
    <property type="entry name" value="ACRIFLAVINRP"/>
</dbReference>
<dbReference type="Gene3D" id="3.30.70.1320">
    <property type="entry name" value="Multidrug efflux transporter AcrB pore domain like"/>
    <property type="match status" value="1"/>
</dbReference>
<feature type="transmembrane region" description="Helical" evidence="1">
    <location>
        <begin position="387"/>
        <end position="406"/>
    </location>
</feature>
<dbReference type="Gene3D" id="3.30.70.1430">
    <property type="entry name" value="Multidrug efflux transporter AcrB pore domain"/>
    <property type="match status" value="2"/>
</dbReference>
<feature type="transmembrane region" description="Helical" evidence="1">
    <location>
        <begin position="427"/>
        <end position="451"/>
    </location>
</feature>
<keyword evidence="1 2" id="KW-0812">Transmembrane</keyword>
<proteinExistence type="predicted"/>
<dbReference type="SUPFAM" id="SSF82866">
    <property type="entry name" value="Multidrug efflux transporter AcrB transmembrane domain"/>
    <property type="match status" value="2"/>
</dbReference>
<reference evidence="2 3" key="1">
    <citation type="journal article" date="2013" name="Genome Announc.">
        <title>Draft Genome of the Nitrogen-Fixing Bacterium Pseudomonas stutzeri Strain KOS6 Isolated from Industrial Hydrocarbon Sludge.</title>
        <authorList>
            <person name="Grigoryeva T.V."/>
            <person name="Laikov A.V."/>
            <person name="Naumova R.P."/>
            <person name="Manolov A.I."/>
            <person name="Larin A.K."/>
            <person name="Karpova I.Y."/>
            <person name="Semashko T.A."/>
            <person name="Alexeev D.G."/>
            <person name="Kostryukova E.S."/>
            <person name="Muller R."/>
            <person name="Govorun V.M."/>
        </authorList>
    </citation>
    <scope>NUCLEOTIDE SEQUENCE [LARGE SCALE GENOMIC DNA]</scope>
    <source>
        <strain evidence="2 3">KOS6</strain>
    </source>
</reference>
<dbReference type="SUPFAM" id="SSF82693">
    <property type="entry name" value="Multidrug efflux transporter AcrB pore domain, PN1, PN2, PC1 and PC2 subdomains"/>
    <property type="match status" value="2"/>
</dbReference>
<feature type="transmembrane region" description="Helical" evidence="1">
    <location>
        <begin position="336"/>
        <end position="355"/>
    </location>
</feature>
<dbReference type="HOGENOM" id="CLU_002755_1_2_6"/>
<dbReference type="OrthoDB" id="9757940at2"/>
<feature type="transmembrane region" description="Helical" evidence="1">
    <location>
        <begin position="991"/>
        <end position="1015"/>
    </location>
</feature>
<evidence type="ECO:0000313" key="3">
    <source>
        <dbReference type="Proteomes" id="UP000026923"/>
    </source>
</evidence>
<keyword evidence="1" id="KW-0472">Membrane</keyword>
<feature type="transmembrane region" description="Helical" evidence="1">
    <location>
        <begin position="867"/>
        <end position="884"/>
    </location>
</feature>